<name>A0A1M6BNJ7_9VIBR</name>
<gene>
    <name evidence="1" type="ORF">VA7868_03833</name>
</gene>
<dbReference type="CDD" id="cd06232">
    <property type="entry name" value="M14-like"/>
    <property type="match status" value="1"/>
</dbReference>
<evidence type="ECO:0008006" key="3">
    <source>
        <dbReference type="Google" id="ProtNLM"/>
    </source>
</evidence>
<protein>
    <recommendedName>
        <fullName evidence="3">Zinc carboxypeptidase</fullName>
    </recommendedName>
</protein>
<dbReference type="AlphaFoldDB" id="A0A1M6BNJ7"/>
<accession>A0A1M6BNJ7</accession>
<sequence>MKHLLSQTIPSTAGMMIKHLPAVYDHRHHIQLWLFADRKTRCQVETALLAQGIQAEVFSACKPLLDFFLRHELIIRHELMLRHEPVSRDEPVSSHEPVSCYKPGNQSGPKVYRLKNETGQIVELSSSDIQQIEVIYPQSPCASPRRFLLEAYPLSAMDERLCFTAASTTVTAQVMAAPHHLWYQVRFHLTGGESEIIPVFAPNYRHRSITGARQLSPTGWIKVFAEDGQSLRDERIITDYEQAYQAVMGAVSSAGWPDQGPCFERLLISIQVPVADEAVGYAEERLSLKEALHEDLYLSLQAWFKHREGKSESARNSQPGQIVPDITHSVTGNYYLEVATGSYAVADWDQTTQVLSAAERPLTLFQVTQELASFAGQPLQAETRTGRKVCARYIQGSDQPVLISGGQHANETSGVVGALRAAHVLAAKPDAHFVISPLENPDGYALHQRLIQDNPHHMHHAARYTALGDDLEYRTKAPWYEKAIRRQALAVSQAQLHINLHGYPSHEWIRPLSGYVPQGFDMWTIPKGFFLIIRHQDSPQWAAYAERFIQALTLKLNDYPAVMAINQRQITLYEQHAGEHGFRMVNQYPCLISAVSDPDVPLQLITEYPDETIYDSEFIAAHEIQMATVLAAYEVHQSLFVWK</sequence>
<dbReference type="RefSeq" id="WP_073605447.1">
    <property type="nucleotide sequence ID" value="NZ_FQXZ01000044.1"/>
</dbReference>
<organism evidence="1 2">
    <name type="scientific">Vibrio aerogenes CECT 7868</name>
    <dbReference type="NCBI Taxonomy" id="1216006"/>
    <lineage>
        <taxon>Bacteria</taxon>
        <taxon>Pseudomonadati</taxon>
        <taxon>Pseudomonadota</taxon>
        <taxon>Gammaproteobacteria</taxon>
        <taxon>Vibrionales</taxon>
        <taxon>Vibrionaceae</taxon>
        <taxon>Vibrio</taxon>
    </lineage>
</organism>
<dbReference type="OrthoDB" id="7956186at2"/>
<reference evidence="1 2" key="1">
    <citation type="submission" date="2016-11" db="EMBL/GenBank/DDBJ databases">
        <authorList>
            <person name="Jaros S."/>
            <person name="Januszkiewicz K."/>
            <person name="Wedrychowicz H."/>
        </authorList>
    </citation>
    <scope>NUCLEOTIDE SEQUENCE [LARGE SCALE GENOMIC DNA]</scope>
    <source>
        <strain evidence="1 2">CECT 7868</strain>
    </source>
</reference>
<dbReference type="STRING" id="1216006.VA7868_03833"/>
<dbReference type="EMBL" id="FQXZ01000044">
    <property type="protein sequence ID" value="SHI50299.1"/>
    <property type="molecule type" value="Genomic_DNA"/>
</dbReference>
<dbReference type="Proteomes" id="UP000184608">
    <property type="component" value="Unassembled WGS sequence"/>
</dbReference>
<evidence type="ECO:0000313" key="1">
    <source>
        <dbReference type="EMBL" id="SHI50299.1"/>
    </source>
</evidence>
<evidence type="ECO:0000313" key="2">
    <source>
        <dbReference type="Proteomes" id="UP000184608"/>
    </source>
</evidence>
<proteinExistence type="predicted"/>
<keyword evidence="2" id="KW-1185">Reference proteome</keyword>
<dbReference type="SUPFAM" id="SSF53187">
    <property type="entry name" value="Zn-dependent exopeptidases"/>
    <property type="match status" value="1"/>
</dbReference>
<dbReference type="Gene3D" id="3.40.630.10">
    <property type="entry name" value="Zn peptidases"/>
    <property type="match status" value="1"/>
</dbReference>